<feature type="domain" description="YqaJ viral recombinase" evidence="1">
    <location>
        <begin position="1"/>
        <end position="154"/>
    </location>
</feature>
<dbReference type="InterPro" id="IPR011335">
    <property type="entry name" value="Restrct_endonuc-II-like"/>
</dbReference>
<sequence>WHALRSTRLTASAFSNACGFWRGGRNELWEEKLGLAEPFAGNEATEWGSSREDDACEAYAGLTSASVSHMLFRVLSPDEAELWLGASPDGLIAAPAATTGPGAGPGAGAEGGAEMPPGVLEIKCPFNKGKPLAAKPYPNVPWYYVPQVQGLMAVFDRQYCDVFCYTENGGSAVYRVRRDPEYWALMYRALSDFWWQHVVPGK</sequence>
<dbReference type="InterPro" id="IPR051703">
    <property type="entry name" value="NF-kappa-B_Signaling_Reg"/>
</dbReference>
<dbReference type="GO" id="GO:0006281">
    <property type="term" value="P:DNA repair"/>
    <property type="evidence" value="ECO:0007669"/>
    <property type="project" value="UniProtKB-ARBA"/>
</dbReference>
<proteinExistence type="predicted"/>
<dbReference type="eggNOG" id="ENOG502R7B6">
    <property type="taxonomic scope" value="Eukaryota"/>
</dbReference>
<dbReference type="KEGG" id="mpp:MICPUCDRAFT_5716"/>
<dbReference type="PANTHER" id="PTHR46609">
    <property type="entry name" value="EXONUCLEASE, PHAGE-TYPE/RECB, C-TERMINAL DOMAIN-CONTAINING PROTEIN"/>
    <property type="match status" value="1"/>
</dbReference>
<gene>
    <name evidence="2" type="ORF">MICPUCDRAFT_5716</name>
</gene>
<dbReference type="Gene3D" id="3.90.320.10">
    <property type="match status" value="1"/>
</dbReference>
<dbReference type="GeneID" id="9684258"/>
<dbReference type="OrthoDB" id="421276at2759"/>
<name>C1MT77_MICPC</name>
<dbReference type="Pfam" id="PF09588">
    <property type="entry name" value="YqaJ"/>
    <property type="match status" value="1"/>
</dbReference>
<dbReference type="STRING" id="564608.C1MT77"/>
<dbReference type="PANTHER" id="PTHR46609:SF6">
    <property type="entry name" value="EXONUCLEASE, PHAGE-TYPE_RECB, C-TERMINAL DOMAIN-CONTAINING PROTEIN-RELATED"/>
    <property type="match status" value="1"/>
</dbReference>
<dbReference type="RefSeq" id="XP_003058438.1">
    <property type="nucleotide sequence ID" value="XM_003058392.1"/>
</dbReference>
<evidence type="ECO:0000259" key="1">
    <source>
        <dbReference type="Pfam" id="PF09588"/>
    </source>
</evidence>
<accession>C1MT77</accession>
<dbReference type="EMBL" id="GG663739">
    <property type="protein sequence ID" value="EEH56893.1"/>
    <property type="molecule type" value="Genomic_DNA"/>
</dbReference>
<reference evidence="2 3" key="1">
    <citation type="journal article" date="2009" name="Science">
        <title>Green evolution and dynamic adaptations revealed by genomes of the marine picoeukaryotes Micromonas.</title>
        <authorList>
            <person name="Worden A.Z."/>
            <person name="Lee J.H."/>
            <person name="Mock T."/>
            <person name="Rouze P."/>
            <person name="Simmons M.P."/>
            <person name="Aerts A.L."/>
            <person name="Allen A.E."/>
            <person name="Cuvelier M.L."/>
            <person name="Derelle E."/>
            <person name="Everett M.V."/>
            <person name="Foulon E."/>
            <person name="Grimwood J."/>
            <person name="Gundlach H."/>
            <person name="Henrissat B."/>
            <person name="Napoli C."/>
            <person name="McDonald S.M."/>
            <person name="Parker M.S."/>
            <person name="Rombauts S."/>
            <person name="Salamov A."/>
            <person name="Von Dassow P."/>
            <person name="Badger J.H."/>
            <person name="Coutinho P.M."/>
            <person name="Demir E."/>
            <person name="Dubchak I."/>
            <person name="Gentemann C."/>
            <person name="Eikrem W."/>
            <person name="Gready J.E."/>
            <person name="John U."/>
            <person name="Lanier W."/>
            <person name="Lindquist E.A."/>
            <person name="Lucas S."/>
            <person name="Mayer K.F."/>
            <person name="Moreau H."/>
            <person name="Not F."/>
            <person name="Otillar R."/>
            <person name="Panaud O."/>
            <person name="Pangilinan J."/>
            <person name="Paulsen I."/>
            <person name="Piegu B."/>
            <person name="Poliakov A."/>
            <person name="Robbens S."/>
            <person name="Schmutz J."/>
            <person name="Toulza E."/>
            <person name="Wyss T."/>
            <person name="Zelensky A."/>
            <person name="Zhou K."/>
            <person name="Armbrust E.V."/>
            <person name="Bhattacharya D."/>
            <person name="Goodenough U.W."/>
            <person name="Van de Peer Y."/>
            <person name="Grigoriev I.V."/>
        </authorList>
    </citation>
    <scope>NUCLEOTIDE SEQUENCE [LARGE SCALE GENOMIC DNA]</scope>
    <source>
        <strain evidence="2 3">CCMP1545</strain>
    </source>
</reference>
<keyword evidence="3" id="KW-1185">Reference proteome</keyword>
<feature type="non-terminal residue" evidence="2">
    <location>
        <position position="202"/>
    </location>
</feature>
<protein>
    <submittedName>
        <fullName evidence="2">Predicted protein</fullName>
    </submittedName>
</protein>
<dbReference type="InterPro" id="IPR011604">
    <property type="entry name" value="PDDEXK-like_dom_sf"/>
</dbReference>
<dbReference type="Proteomes" id="UP000001876">
    <property type="component" value="Unassembled WGS sequence"/>
</dbReference>
<evidence type="ECO:0000313" key="2">
    <source>
        <dbReference type="EMBL" id="EEH56893.1"/>
    </source>
</evidence>
<dbReference type="CDD" id="cd22343">
    <property type="entry name" value="PDDEXK_lambda_exonuclease-like"/>
    <property type="match status" value="1"/>
</dbReference>
<feature type="non-terminal residue" evidence="2">
    <location>
        <position position="1"/>
    </location>
</feature>
<dbReference type="InterPro" id="IPR019080">
    <property type="entry name" value="YqaJ_viral_recombinase"/>
</dbReference>
<dbReference type="AlphaFoldDB" id="C1MT77"/>
<dbReference type="OMA" id="RNELWEE"/>
<dbReference type="SUPFAM" id="SSF52980">
    <property type="entry name" value="Restriction endonuclease-like"/>
    <property type="match status" value="1"/>
</dbReference>
<organism evidence="3">
    <name type="scientific">Micromonas pusilla (strain CCMP1545)</name>
    <name type="common">Picoplanktonic green alga</name>
    <dbReference type="NCBI Taxonomy" id="564608"/>
    <lineage>
        <taxon>Eukaryota</taxon>
        <taxon>Viridiplantae</taxon>
        <taxon>Chlorophyta</taxon>
        <taxon>Mamiellophyceae</taxon>
        <taxon>Mamiellales</taxon>
        <taxon>Mamiellaceae</taxon>
        <taxon>Micromonas</taxon>
    </lineage>
</organism>
<evidence type="ECO:0000313" key="3">
    <source>
        <dbReference type="Proteomes" id="UP000001876"/>
    </source>
</evidence>